<dbReference type="KEGG" id="ibu:IB211_01260c"/>
<name>A0A0S2W2S5_9FIRM</name>
<dbReference type="STRING" id="1297617.IB211_01260c"/>
<gene>
    <name evidence="2" type="ORF">IB211_01260c</name>
</gene>
<keyword evidence="1" id="KW-0812">Transmembrane</keyword>
<dbReference type="EMBL" id="CP011307">
    <property type="protein sequence ID" value="ALP93653.1"/>
    <property type="molecule type" value="Genomic_DNA"/>
</dbReference>
<keyword evidence="3" id="KW-1185">Reference proteome</keyword>
<dbReference type="Proteomes" id="UP000064844">
    <property type="component" value="Chromosome"/>
</dbReference>
<evidence type="ECO:0000313" key="2">
    <source>
        <dbReference type="EMBL" id="ALP93653.1"/>
    </source>
</evidence>
<reference evidence="2 3" key="1">
    <citation type="journal article" date="2015" name="Nat. Commun.">
        <title>Production of butyrate from lysine and the Amadori product fructoselysine by a human gut commensal.</title>
        <authorList>
            <person name="Bui T.P."/>
            <person name="Ritari J."/>
            <person name="Boeren S."/>
            <person name="de Waard P."/>
            <person name="Plugge C.M."/>
            <person name="de Vos W.M."/>
        </authorList>
    </citation>
    <scope>NUCLEOTIDE SEQUENCE [LARGE SCALE GENOMIC DNA]</scope>
    <source>
        <strain evidence="2 3">AF211</strain>
    </source>
</reference>
<keyword evidence="1" id="KW-0472">Membrane</keyword>
<sequence length="49" mass="5888">MQSARTYTFAPHYIHILFFVNCLIVCDRWFCHFFEFLLTVQTISDIVTV</sequence>
<dbReference type="AlphaFoldDB" id="A0A0S2W2S5"/>
<feature type="transmembrane region" description="Helical" evidence="1">
    <location>
        <begin position="12"/>
        <end position="31"/>
    </location>
</feature>
<evidence type="ECO:0000313" key="3">
    <source>
        <dbReference type="Proteomes" id="UP000064844"/>
    </source>
</evidence>
<reference evidence="3" key="2">
    <citation type="submission" date="2015-04" db="EMBL/GenBank/DDBJ databases">
        <title>A butyrogenic pathway from the amino acid lysine in a human gut commensal.</title>
        <authorList>
            <person name="de Vos W.M."/>
            <person name="Bui N.T.P."/>
            <person name="Plugge C.M."/>
            <person name="Ritari J."/>
        </authorList>
    </citation>
    <scope>NUCLEOTIDE SEQUENCE [LARGE SCALE GENOMIC DNA]</scope>
    <source>
        <strain evidence="3">AF211</strain>
    </source>
</reference>
<keyword evidence="1" id="KW-1133">Transmembrane helix</keyword>
<evidence type="ECO:0000256" key="1">
    <source>
        <dbReference type="SAM" id="Phobius"/>
    </source>
</evidence>
<accession>A0A0S2W2S5</accession>
<protein>
    <submittedName>
        <fullName evidence="2">Uncharacterized protein</fullName>
    </submittedName>
</protein>
<proteinExistence type="predicted"/>
<organism evidence="2 3">
    <name type="scientific">Intestinimonas butyriciproducens</name>
    <dbReference type="NCBI Taxonomy" id="1297617"/>
    <lineage>
        <taxon>Bacteria</taxon>
        <taxon>Bacillati</taxon>
        <taxon>Bacillota</taxon>
        <taxon>Clostridia</taxon>
        <taxon>Eubacteriales</taxon>
        <taxon>Intestinimonas</taxon>
    </lineage>
</organism>